<accession>A0A915Q1Q0</accession>
<reference evidence="4" key="1">
    <citation type="submission" date="2022-11" db="UniProtKB">
        <authorList>
            <consortium name="WormBaseParasite"/>
        </authorList>
    </citation>
    <scope>IDENTIFICATION</scope>
</reference>
<feature type="compositionally biased region" description="Low complexity" evidence="1">
    <location>
        <begin position="427"/>
        <end position="436"/>
    </location>
</feature>
<feature type="compositionally biased region" description="Basic and acidic residues" evidence="1">
    <location>
        <begin position="405"/>
        <end position="414"/>
    </location>
</feature>
<feature type="region of interest" description="Disordered" evidence="1">
    <location>
        <begin position="382"/>
        <end position="438"/>
    </location>
</feature>
<keyword evidence="2" id="KW-0472">Membrane</keyword>
<organism evidence="3 4">
    <name type="scientific">Setaria digitata</name>
    <dbReference type="NCBI Taxonomy" id="48799"/>
    <lineage>
        <taxon>Eukaryota</taxon>
        <taxon>Metazoa</taxon>
        <taxon>Ecdysozoa</taxon>
        <taxon>Nematoda</taxon>
        <taxon>Chromadorea</taxon>
        <taxon>Rhabditida</taxon>
        <taxon>Spirurina</taxon>
        <taxon>Spiruromorpha</taxon>
        <taxon>Filarioidea</taxon>
        <taxon>Setariidae</taxon>
        <taxon>Setaria</taxon>
    </lineage>
</organism>
<name>A0A915Q1Q0_9BILA</name>
<dbReference type="WBParaSite" id="sdigi.contig75.g3697.t1">
    <property type="protein sequence ID" value="sdigi.contig75.g3697.t1"/>
    <property type="gene ID" value="sdigi.contig75.g3697"/>
</dbReference>
<evidence type="ECO:0000256" key="1">
    <source>
        <dbReference type="SAM" id="MobiDB-lite"/>
    </source>
</evidence>
<feature type="transmembrane region" description="Helical" evidence="2">
    <location>
        <begin position="348"/>
        <end position="371"/>
    </location>
</feature>
<keyword evidence="2" id="KW-0812">Transmembrane</keyword>
<evidence type="ECO:0000313" key="4">
    <source>
        <dbReference type="WBParaSite" id="sdigi.contig75.g3697.t1"/>
    </source>
</evidence>
<evidence type="ECO:0000256" key="2">
    <source>
        <dbReference type="SAM" id="Phobius"/>
    </source>
</evidence>
<feature type="compositionally biased region" description="Polar residues" evidence="1">
    <location>
        <begin position="382"/>
        <end position="397"/>
    </location>
</feature>
<sequence>MTGLMSNFYNCLKLNASLRYIFIGQIFFSLFTVIVISERYQQLYQSFDQSEKIMQKDFQHQQLSSQQQFSSYLSKDFEELNPKSGHNRGTKFISIPISNFNDIPGALVTVELQQYHNPDLALPGGFTCACPSGLQCPYLQDHSITCFFSFTIITSATNQSVQLIESPFVQVSKSPINSGIWTEKNILNTTVKPNAIDIIVHHLGVVINQATGNLEYFNQLTLIDIFVIPLSNYHATPHGTSPNIKQATISGQILGTTLQVAYYVECIDGKLGSNCDLKCKQVSPNSLHAVCMSIITGMHFSCKYAMDLIKIFDCKQCPYGLTKDQTECNAPITDLAISQNLISPTYRIWTVVLGTLLGIAIIFIIILVIIFTITQKRDKSLGTSRRQIGTTSSTTPRTHPGKTLLSREHDEWQRSKIRATARDSGVSTRTATATATSEERIEDEYFRSNVLSVGRREAHV</sequence>
<dbReference type="Proteomes" id="UP000887581">
    <property type="component" value="Unplaced"/>
</dbReference>
<keyword evidence="3" id="KW-1185">Reference proteome</keyword>
<feature type="transmembrane region" description="Helical" evidence="2">
    <location>
        <begin position="20"/>
        <end position="37"/>
    </location>
</feature>
<keyword evidence="2" id="KW-1133">Transmembrane helix</keyword>
<dbReference type="AlphaFoldDB" id="A0A915Q1Q0"/>
<evidence type="ECO:0000313" key="3">
    <source>
        <dbReference type="Proteomes" id="UP000887581"/>
    </source>
</evidence>
<proteinExistence type="predicted"/>
<protein>
    <submittedName>
        <fullName evidence="4">Uncharacterized protein</fullName>
    </submittedName>
</protein>